<gene>
    <name evidence="3" type="ORF">Ae201684_005057</name>
</gene>
<dbReference type="GO" id="GO:0006898">
    <property type="term" value="P:receptor-mediated endocytosis"/>
    <property type="evidence" value="ECO:0007669"/>
    <property type="project" value="TreeGrafter"/>
</dbReference>
<dbReference type="Pfam" id="PF19432">
    <property type="entry name" value="RME-8_N"/>
    <property type="match status" value="1"/>
</dbReference>
<evidence type="ECO:0000313" key="4">
    <source>
        <dbReference type="Proteomes" id="UP000481153"/>
    </source>
</evidence>
<feature type="domain" description="J" evidence="2">
    <location>
        <begin position="1383"/>
        <end position="1451"/>
    </location>
</feature>
<dbReference type="GO" id="GO:2000641">
    <property type="term" value="P:regulation of early endosome to late endosome transport"/>
    <property type="evidence" value="ECO:0007669"/>
    <property type="project" value="InterPro"/>
</dbReference>
<dbReference type="InterPro" id="IPR045802">
    <property type="entry name" value="GRV2/DNAJC13_N"/>
</dbReference>
<name>A0A6G0XGB6_9STRA</name>
<organism evidence="3 4">
    <name type="scientific">Aphanomyces euteiches</name>
    <dbReference type="NCBI Taxonomy" id="100861"/>
    <lineage>
        <taxon>Eukaryota</taxon>
        <taxon>Sar</taxon>
        <taxon>Stramenopiles</taxon>
        <taxon>Oomycota</taxon>
        <taxon>Saprolegniomycetes</taxon>
        <taxon>Saprolegniales</taxon>
        <taxon>Verrucalvaceae</taxon>
        <taxon>Aphanomyces</taxon>
    </lineage>
</organism>
<dbReference type="SUPFAM" id="SSF48371">
    <property type="entry name" value="ARM repeat"/>
    <property type="match status" value="2"/>
</dbReference>
<dbReference type="PANTHER" id="PTHR36983">
    <property type="entry name" value="DNAJ HOMOLOG SUBFAMILY C MEMBER 13"/>
    <property type="match status" value="1"/>
</dbReference>
<evidence type="ECO:0000256" key="1">
    <source>
        <dbReference type="SAM" id="MobiDB-lite"/>
    </source>
</evidence>
<dbReference type="PANTHER" id="PTHR36983:SF2">
    <property type="entry name" value="DNAJ HOMOLOG SUBFAMILY C MEMBER 13"/>
    <property type="match status" value="1"/>
</dbReference>
<dbReference type="GO" id="GO:0010008">
    <property type="term" value="C:endosome membrane"/>
    <property type="evidence" value="ECO:0007669"/>
    <property type="project" value="TreeGrafter"/>
</dbReference>
<sequence length="2439" mass="274354">MSLRQIRASVEGPDSMADSPRSAHTDSRRSSGTSGLSENPDEFVARFQTTKLSWKGKYERIFALSATRFCTIDPKDFDVTNSWSFQSFISLELDPNDDNVFTLTIQGPKKEEQLKLRHKYRAYLLTEFLRLHAANMALSMSSRGSTPLQCNATKYTRHGNERNCILEVAPDGLVYKEFLPGTAQASVMARFSYPDVEHLTTVSNSTSGFVVGCRGKQTIFFTVNRTLLLGSVEKAAARIGLRIATRGTLTLEQVEEDKPIFEEADCIVQFAVQKFSKRNEKPVRRVLALIPGNLVELDVKSATGATPVVASFPLKSIFDVVRHPGTSQFELEFINGTKRMYACPDRDGVLAALFDAVMTADRDVSFLEICSTPSQTGLRLLPRFAVEDVSESTSFFGDSSIGATFLKRLAAVGKYTSGTGIRAGAAAGRGLVDIASEFNANVPISGVQYHTKRSIVLDALKPLAVQLHNVATCQPPAPRMAVILLQCICRIAASFYGYRELLHLPQVVDSVLHFLQADDELTVFWAALLLQRLTMPTTSSSTSSMLDNSDDPAVERRSTNIEAETINKRLVFGNEKFVTALISGLGKFAQNRAGPLSLMGNLKVLEGALYSHRHSTDATAVHMIVEKLVPHFDSLIKLLFQSRCAMTVESCTHLVQTVLRLCAPNEAASIKDAALRQGLVLQHLYQAIFDPSFDQRCVSRYMITMWMSDHAPAKQLLRRIFPPGLVSCLDMRMLSPAEVYQLDELEKTTFMDKFGEFNAELLTSRRILSEISFTDRDSFSDALESSISSSKLLDRVQIKTKGDVFDEGFNSSRRLRRPSSPARQSVKGGFFNLQMLRRAINLGRDAPTTTQTVDHGPSEENFRILFHMVQQDHETIDLVWTTTTREELRNALVHEIHELREANAAHSAVVWNYEDFSVTYQSLEAEFVVDGLYLRHLLSCQVAPIDVTNLEDSFRRPVHKEEIMIKKPKRFVNALYKKLLREHGDAEFRGNMEWSITCLRAIAYVAWMYEDEYTLPTEDLAHLLLMLRETTRRNLLVHLLHALRSITKVPAHGTKVLREQNAVTLLVELIQMAHTSQRKKTAQIPTWSHGGETLVTVDGLRQYLVESGQPTSAIQVNGVPLSTYPQLKWELCMDESFNSVAVAHNAVQILIALLKSNPLVSPDAAVYPIPLGRQYATAKFAEIASLLMVYELPKLNELIMHVLVHLSLDSEQLYMTGVFYMLFLYKGTAFADFARFLKLTHKTQTTIFGTVRHVLSDLLPRALIVQLDKLPRDEFAAIFCGDTESDRVIWNKKMRQHLWECCFNHMSDYRSVLQQDVSRPFDFHPMAPVIYEDLANEVFCHGYYLGQYCDAMEDIIVADSGIFLDTLAFEWSKEANRKASTLSHDEAMQILQIQDGDDIRQAYKLLCQDICPEKAQGDPTKLQRYEDIQVAYTVLTSPRESLLTDGYDAINLSLILRTQLKLFKRHAEDLTVYSFEAYPLLLNLLHSHCTYEQNVPALTSHEEQMNLSILAAELLYASCSVAPQNYQLLLQEERVGVIQDVLRYCVENMINNEDEREMFTTLTSYIIQTIAGLATSSGGRSWITQSKDVLPKCWHILWYYHNKAVPSEPLFVVVRHTLDALASMCELPELQGRIATSGIVWHLFYMWFAYDIDVNEADVTTSLKQTVLFGNHNASICDFAAETKNFLATLAVDAICAASANLAMQTICNSILTPNLFFQSTNPSRHKFLNLFHRDTRSHRLIWTAAMRSELNEFLVPFVKIDDPFPSVENALAFRYSALKEECIVEEVYIAPLFASLNSTPQPTDMIDFVRQLGLSARFYASLVEFIRNGQLNSTSVVGWGLTTELIVYFRETAIGVLARVASAASTQVEACILGDDSGLATLFSFVLSPGHKAMSTRPNVVQLVPIDVFGAFQKYALAVLVALAKSKTFADALYRADYFPLLMHAALLEDENSSAVLEIVGSLCGSCTTIAQYMASSIWFYHVLLWTFHISDMSSITDDSNNFGQTMQIPAAKIISILGGPSSLVLEETMNVMVRLIPVALIYEITTAPQNVATILQSHYEAPDLVWNETLRSHCYREMLHLSILVNQCTDSGVVSDELKEFEIDFAKVYPYPMIGDVYLLLYLENPIHPLRDPKFFLECLLEDFETISQALVTSLSQRSSFSPDLIMAVRQQTQLLPIITSCIICAIRVYPSHLDDIAAWKYTDKLGTLFVLLQNHFAEHKGIREEEAVAVEINLLRVFRVLFVSPRIVASLAYSPFNILSRLISHCRVNNNRDYHTELAFILEIIRRFLLSFPDDGDKNSNKNVVAIVCGLNYIEFLLEMIEHPQTLQHVANPSLACATIIATLNRLEQHRTQASLAHHILKKHKKWDKVYRHEPTDEVRKQPEDKFLVGPAAGADAMIRNFMASKATSSTSSAPPSVVHSSRKLPATQKLKNFFR</sequence>
<dbReference type="VEuPathDB" id="FungiDB:AeMF1_017332"/>
<evidence type="ECO:0000313" key="3">
    <source>
        <dbReference type="EMBL" id="KAF0739280.1"/>
    </source>
</evidence>
<proteinExistence type="predicted"/>
<dbReference type="InterPro" id="IPR044978">
    <property type="entry name" value="GRV2/DNAJC13"/>
</dbReference>
<dbReference type="InterPro" id="IPR016024">
    <property type="entry name" value="ARM-type_fold"/>
</dbReference>
<dbReference type="InterPro" id="IPR001623">
    <property type="entry name" value="DnaJ_domain"/>
</dbReference>
<keyword evidence="4" id="KW-1185">Reference proteome</keyword>
<evidence type="ECO:0000259" key="2">
    <source>
        <dbReference type="PROSITE" id="PS50076"/>
    </source>
</evidence>
<comment type="caution">
    <text evidence="3">The sequence shown here is derived from an EMBL/GenBank/DDBJ whole genome shotgun (WGS) entry which is preliminary data.</text>
</comment>
<dbReference type="GO" id="GO:0007032">
    <property type="term" value="P:endosome organization"/>
    <property type="evidence" value="ECO:0007669"/>
    <property type="project" value="InterPro"/>
</dbReference>
<dbReference type="EMBL" id="VJMJ01000065">
    <property type="protein sequence ID" value="KAF0739280.1"/>
    <property type="molecule type" value="Genomic_DNA"/>
</dbReference>
<accession>A0A6G0XGB6</accession>
<dbReference type="Proteomes" id="UP000481153">
    <property type="component" value="Unassembled WGS sequence"/>
</dbReference>
<dbReference type="PROSITE" id="PS50076">
    <property type="entry name" value="DNAJ_2"/>
    <property type="match status" value="1"/>
</dbReference>
<feature type="region of interest" description="Disordered" evidence="1">
    <location>
        <begin position="1"/>
        <end position="40"/>
    </location>
</feature>
<reference evidence="3 4" key="1">
    <citation type="submission" date="2019-07" db="EMBL/GenBank/DDBJ databases">
        <title>Genomics analysis of Aphanomyces spp. identifies a new class of oomycete effector associated with host adaptation.</title>
        <authorList>
            <person name="Gaulin E."/>
        </authorList>
    </citation>
    <scope>NUCLEOTIDE SEQUENCE [LARGE SCALE GENOMIC DNA]</scope>
    <source>
        <strain evidence="3 4">ATCC 201684</strain>
    </source>
</reference>
<protein>
    <recommendedName>
        <fullName evidence="2">J domain-containing protein</fullName>
    </recommendedName>
</protein>